<dbReference type="VEuPathDB" id="FungiDB:jhhlp_002013"/>
<dbReference type="InParanoid" id="A0A2N3NCX2"/>
<evidence type="ECO:0000256" key="6">
    <source>
        <dbReference type="SAM" id="MobiDB-lite"/>
    </source>
</evidence>
<protein>
    <recommendedName>
        <fullName evidence="7">Alpha-ketoglutarate-dependent dioxygenase AlkB-like domain-containing protein</fullName>
    </recommendedName>
</protein>
<organism evidence="8 9">
    <name type="scientific">Lomentospora prolificans</name>
    <dbReference type="NCBI Taxonomy" id="41688"/>
    <lineage>
        <taxon>Eukaryota</taxon>
        <taxon>Fungi</taxon>
        <taxon>Dikarya</taxon>
        <taxon>Ascomycota</taxon>
        <taxon>Pezizomycotina</taxon>
        <taxon>Sordariomycetes</taxon>
        <taxon>Hypocreomycetidae</taxon>
        <taxon>Microascales</taxon>
        <taxon>Microascaceae</taxon>
        <taxon>Lomentospora</taxon>
    </lineage>
</organism>
<evidence type="ECO:0000256" key="1">
    <source>
        <dbReference type="ARBA" id="ARBA00007879"/>
    </source>
</evidence>
<feature type="region of interest" description="Disordered" evidence="6">
    <location>
        <begin position="1"/>
        <end position="23"/>
    </location>
</feature>
<evidence type="ECO:0000256" key="5">
    <source>
        <dbReference type="ARBA" id="ARBA00023004"/>
    </source>
</evidence>
<evidence type="ECO:0000256" key="3">
    <source>
        <dbReference type="ARBA" id="ARBA00022964"/>
    </source>
</evidence>
<dbReference type="Proteomes" id="UP000233524">
    <property type="component" value="Unassembled WGS sequence"/>
</dbReference>
<dbReference type="AlphaFoldDB" id="A0A2N3NCX2"/>
<reference evidence="8 9" key="1">
    <citation type="journal article" date="2017" name="G3 (Bethesda)">
        <title>First Draft Genome Sequence of the Pathogenic Fungus Lomentospora prolificans (Formerly Scedosporium prolificans).</title>
        <authorList>
            <person name="Luo R."/>
            <person name="Zimin A."/>
            <person name="Workman R."/>
            <person name="Fan Y."/>
            <person name="Pertea G."/>
            <person name="Grossman N."/>
            <person name="Wear M.P."/>
            <person name="Jia B."/>
            <person name="Miller H."/>
            <person name="Casadevall A."/>
            <person name="Timp W."/>
            <person name="Zhang S.X."/>
            <person name="Salzberg S.L."/>
        </authorList>
    </citation>
    <scope>NUCLEOTIDE SEQUENCE [LARGE SCALE GENOMIC DNA]</scope>
    <source>
        <strain evidence="8 9">JHH-5317</strain>
    </source>
</reference>
<evidence type="ECO:0000313" key="9">
    <source>
        <dbReference type="Proteomes" id="UP000233524"/>
    </source>
</evidence>
<evidence type="ECO:0000313" key="8">
    <source>
        <dbReference type="EMBL" id="PKS10263.1"/>
    </source>
</evidence>
<keyword evidence="5" id="KW-0408">Iron</keyword>
<sequence>MTTSPDPPTSSATAPSIPQSLQDARVPTLPPSAYYIPNFITEQEELLILDKIANAPKPRWKQLTHRRLQTWPSDLVKNALLDEPLPQWLIDPVISRLLSLSYGTDDSGAKTNLFSKSPHKQPNHVLVNEYPPGVGIMPHKLTYHPVVCTVSLGSSLCLNLYQSKEDGALNPDPVYRILQEPRSLLITTDDIYTEYLHGIANTREDIDLSARTVANWNLLGCKNLFEAGRNERQTRISLTYRDVLKVVKLGSRLNSILGRR</sequence>
<dbReference type="Pfam" id="PF13532">
    <property type="entry name" value="2OG-FeII_Oxy_2"/>
    <property type="match status" value="1"/>
</dbReference>
<dbReference type="GO" id="GO:0051213">
    <property type="term" value="F:dioxygenase activity"/>
    <property type="evidence" value="ECO:0007669"/>
    <property type="project" value="UniProtKB-KW"/>
</dbReference>
<dbReference type="PANTHER" id="PTHR46030:SF1">
    <property type="entry name" value="ALPHA-KETOGLUTARATE-DEPENDENT DIOXYGENASE ALKB HOMOLOG 6"/>
    <property type="match status" value="1"/>
</dbReference>
<keyword evidence="9" id="KW-1185">Reference proteome</keyword>
<feature type="domain" description="Alpha-ketoglutarate-dependent dioxygenase AlkB-like" evidence="7">
    <location>
        <begin position="34"/>
        <end position="241"/>
    </location>
</feature>
<dbReference type="EMBL" id="NLAX01000008">
    <property type="protein sequence ID" value="PKS10263.1"/>
    <property type="molecule type" value="Genomic_DNA"/>
</dbReference>
<comment type="similarity">
    <text evidence="1">Belongs to the alkB family.</text>
</comment>
<name>A0A2N3NCX2_9PEZI</name>
<dbReference type="OrthoDB" id="412814at2759"/>
<keyword evidence="3" id="KW-0223">Dioxygenase</keyword>
<proteinExistence type="inferred from homology"/>
<accession>A0A2N3NCX2</accession>
<dbReference type="InterPro" id="IPR027450">
    <property type="entry name" value="AlkB-like"/>
</dbReference>
<dbReference type="STRING" id="41688.A0A2N3NCX2"/>
<gene>
    <name evidence="8" type="ORF">jhhlp_002013</name>
</gene>
<dbReference type="GO" id="GO:0005634">
    <property type="term" value="C:nucleus"/>
    <property type="evidence" value="ECO:0007669"/>
    <property type="project" value="TreeGrafter"/>
</dbReference>
<evidence type="ECO:0000256" key="2">
    <source>
        <dbReference type="ARBA" id="ARBA00022723"/>
    </source>
</evidence>
<comment type="caution">
    <text evidence="8">The sequence shown here is derived from an EMBL/GenBank/DDBJ whole genome shotgun (WGS) entry which is preliminary data.</text>
</comment>
<dbReference type="PANTHER" id="PTHR46030">
    <property type="entry name" value="ALPHA-KETOGLUTARATE-DEPENDENT DIOXYGENASE ALKB HOMOLOG 6"/>
    <property type="match status" value="1"/>
</dbReference>
<evidence type="ECO:0000256" key="4">
    <source>
        <dbReference type="ARBA" id="ARBA00023002"/>
    </source>
</evidence>
<dbReference type="SUPFAM" id="SSF51197">
    <property type="entry name" value="Clavaminate synthase-like"/>
    <property type="match status" value="1"/>
</dbReference>
<evidence type="ECO:0000259" key="7">
    <source>
        <dbReference type="Pfam" id="PF13532"/>
    </source>
</evidence>
<dbReference type="InterPro" id="IPR032862">
    <property type="entry name" value="ALKBH6"/>
</dbReference>
<dbReference type="GO" id="GO:0046872">
    <property type="term" value="F:metal ion binding"/>
    <property type="evidence" value="ECO:0007669"/>
    <property type="project" value="UniProtKB-KW"/>
</dbReference>
<keyword evidence="2" id="KW-0479">Metal-binding</keyword>
<dbReference type="Gene3D" id="2.60.120.590">
    <property type="entry name" value="Alpha-ketoglutarate-dependent dioxygenase AlkB-like"/>
    <property type="match status" value="1"/>
</dbReference>
<dbReference type="InterPro" id="IPR037151">
    <property type="entry name" value="AlkB-like_sf"/>
</dbReference>
<keyword evidence="4" id="KW-0560">Oxidoreductase</keyword>